<dbReference type="InterPro" id="IPR009784">
    <property type="entry name" value="DUF1349"/>
</dbReference>
<dbReference type="Pfam" id="PF07081">
    <property type="entry name" value="DUF1349"/>
    <property type="match status" value="1"/>
</dbReference>
<dbReference type="Gene3D" id="2.60.120.200">
    <property type="match status" value="1"/>
</dbReference>
<dbReference type="AlphaFoldDB" id="A0AAD9S8U8"/>
<name>A0AAD9S8U8_PHOAM</name>
<protein>
    <submittedName>
        <fullName evidence="1">Uncharacterized protein</fullName>
    </submittedName>
</protein>
<dbReference type="PANTHER" id="PTHR35332">
    <property type="entry name" value="REGULATION OF ENOLASE PROTEIN 1"/>
    <property type="match status" value="1"/>
</dbReference>
<dbReference type="Proteomes" id="UP001265746">
    <property type="component" value="Unassembled WGS sequence"/>
</dbReference>
<evidence type="ECO:0000313" key="2">
    <source>
        <dbReference type="Proteomes" id="UP001265746"/>
    </source>
</evidence>
<proteinExistence type="predicted"/>
<sequence>MDFTLFCGIPEQPVLPKDPSSDSFSLVSPAGSDFWRVPATAGGRDEFSGPIYATPLPLNSFRKASVTVSADFKTPYAQGGLVLLLPGTVRRSQNQDQTKFESSPQQWIKTGIEYDNNAFFASVVAANPYADWSLAPIGVSKATFDMEKKHGALWIFVTTPGGQRIPLRELTWVFEKDDDREVWIGVAACMPKGDASDNGGKLSVRFEDFKIVTA</sequence>
<comment type="caution">
    <text evidence="1">The sequence shown here is derived from an EMBL/GenBank/DDBJ whole genome shotgun (WGS) entry which is preliminary data.</text>
</comment>
<keyword evidence="2" id="KW-1185">Reference proteome</keyword>
<evidence type="ECO:0000313" key="1">
    <source>
        <dbReference type="EMBL" id="KAK2601156.1"/>
    </source>
</evidence>
<dbReference type="EMBL" id="JAUJFL010000006">
    <property type="protein sequence ID" value="KAK2601156.1"/>
    <property type="molecule type" value="Genomic_DNA"/>
</dbReference>
<gene>
    <name evidence="1" type="ORF">N8I77_010626</name>
</gene>
<reference evidence="1" key="1">
    <citation type="submission" date="2023-06" db="EMBL/GenBank/DDBJ databases">
        <authorList>
            <person name="Noh H."/>
        </authorList>
    </citation>
    <scope>NUCLEOTIDE SEQUENCE</scope>
    <source>
        <strain evidence="1">DUCC20226</strain>
    </source>
</reference>
<dbReference type="PANTHER" id="PTHR35332:SF2">
    <property type="entry name" value="REGULATION OF ENOLASE PROTEIN 1"/>
    <property type="match status" value="1"/>
</dbReference>
<organism evidence="1 2">
    <name type="scientific">Phomopsis amygdali</name>
    <name type="common">Fusicoccum amygdali</name>
    <dbReference type="NCBI Taxonomy" id="1214568"/>
    <lineage>
        <taxon>Eukaryota</taxon>
        <taxon>Fungi</taxon>
        <taxon>Dikarya</taxon>
        <taxon>Ascomycota</taxon>
        <taxon>Pezizomycotina</taxon>
        <taxon>Sordariomycetes</taxon>
        <taxon>Sordariomycetidae</taxon>
        <taxon>Diaporthales</taxon>
        <taxon>Diaporthaceae</taxon>
        <taxon>Diaporthe</taxon>
    </lineage>
</organism>
<accession>A0AAD9S8U8</accession>